<evidence type="ECO:0000313" key="2">
    <source>
        <dbReference type="Proteomes" id="UP001605036"/>
    </source>
</evidence>
<proteinExistence type="predicted"/>
<evidence type="ECO:0000313" key="1">
    <source>
        <dbReference type="EMBL" id="KAL2650211.1"/>
    </source>
</evidence>
<name>A0ABD1ZHT7_9MARC</name>
<accession>A0ABD1ZHT7</accession>
<reference evidence="1 2" key="1">
    <citation type="submission" date="2024-09" db="EMBL/GenBank/DDBJ databases">
        <title>Chromosome-scale assembly of Riccia fluitans.</title>
        <authorList>
            <person name="Paukszto L."/>
            <person name="Sawicki J."/>
            <person name="Karawczyk K."/>
            <person name="Piernik-Szablinska J."/>
            <person name="Szczecinska M."/>
            <person name="Mazdziarz M."/>
        </authorList>
    </citation>
    <scope>NUCLEOTIDE SEQUENCE [LARGE SCALE GENOMIC DNA]</scope>
    <source>
        <strain evidence="1">Rf_01</strain>
        <tissue evidence="1">Aerial parts of the thallus</tissue>
    </source>
</reference>
<dbReference type="Proteomes" id="UP001605036">
    <property type="component" value="Unassembled WGS sequence"/>
</dbReference>
<dbReference type="AlphaFoldDB" id="A0ABD1ZHT7"/>
<gene>
    <name evidence="1" type="ORF">R1flu_018339</name>
</gene>
<keyword evidence="2" id="KW-1185">Reference proteome</keyword>
<organism evidence="1 2">
    <name type="scientific">Riccia fluitans</name>
    <dbReference type="NCBI Taxonomy" id="41844"/>
    <lineage>
        <taxon>Eukaryota</taxon>
        <taxon>Viridiplantae</taxon>
        <taxon>Streptophyta</taxon>
        <taxon>Embryophyta</taxon>
        <taxon>Marchantiophyta</taxon>
        <taxon>Marchantiopsida</taxon>
        <taxon>Marchantiidae</taxon>
        <taxon>Marchantiales</taxon>
        <taxon>Ricciaceae</taxon>
        <taxon>Riccia</taxon>
    </lineage>
</organism>
<protein>
    <submittedName>
        <fullName evidence="1">Uncharacterized protein</fullName>
    </submittedName>
</protein>
<comment type="caution">
    <text evidence="1">The sequence shown here is derived from an EMBL/GenBank/DDBJ whole genome shotgun (WGS) entry which is preliminary data.</text>
</comment>
<sequence length="387" mass="42067">MSRGKKGTADGNSLDSPEAGAAHGGHLFIRELFHVAGSRVEGSARGTWFVPSSGLHMLVRRVPCNNDHLQGSFVAKVICGSSSSRPLDHCPSSLKFRIARGVAMAVDAGAPSECWRAGRAWDHRHKSDRRKRFTIRGLPNLYSTAAHTSEPSVRGKLCKVRWSSTFGRWTLLALRAALDTSEVVGAELGRAAPNIDQTIGRRVCVVADGECEFQVWRQLGPRGISGLTEVLLAAGVNRSGGRGKIPTLALISLNYLTKSFLRNALDLSQGRAMEEFVILMLLPLIPSCSVLPLNPTSLIPGFRISRSLRTFDPSFRLLWLHSVLLDAAVGYLPCQRSVCFGASMGHFWSFAQSWFLIDCSQSMLASLAVLADLPWLLMSTSIPPCSG</sequence>
<dbReference type="EMBL" id="JBHFFA010000001">
    <property type="protein sequence ID" value="KAL2650211.1"/>
    <property type="molecule type" value="Genomic_DNA"/>
</dbReference>